<evidence type="ECO:0000259" key="2">
    <source>
        <dbReference type="PROSITE" id="PS50181"/>
    </source>
</evidence>
<dbReference type="Proteomes" id="UP000094020">
    <property type="component" value="Chromosome 5"/>
</dbReference>
<dbReference type="Pfam" id="PF00646">
    <property type="entry name" value="F-box"/>
    <property type="match status" value="1"/>
</dbReference>
<reference evidence="3" key="1">
    <citation type="submission" date="2013-07" db="EMBL/GenBank/DDBJ databases">
        <authorList>
            <consortium name="The Broad Institute Genome Sequencing Platform"/>
            <person name="Cuomo C."/>
            <person name="Litvintseva A."/>
            <person name="Chen Y."/>
            <person name="Heitman J."/>
            <person name="Sun S."/>
            <person name="Springer D."/>
            <person name="Dromer F."/>
            <person name="Young S.K."/>
            <person name="Zeng Q."/>
            <person name="Gargeya S."/>
            <person name="Fitzgerald M."/>
            <person name="Abouelleil A."/>
            <person name="Alvarado L."/>
            <person name="Berlin A.M."/>
            <person name="Chapman S.B."/>
            <person name="Dewar J."/>
            <person name="Goldberg J."/>
            <person name="Griggs A."/>
            <person name="Gujja S."/>
            <person name="Hansen M."/>
            <person name="Howarth C."/>
            <person name="Imamovic A."/>
            <person name="Larimer J."/>
            <person name="McCowan C."/>
            <person name="Murphy C."/>
            <person name="Pearson M."/>
            <person name="Priest M."/>
            <person name="Roberts A."/>
            <person name="Saif S."/>
            <person name="Shea T."/>
            <person name="Sykes S."/>
            <person name="Wortman J."/>
            <person name="Nusbaum C."/>
            <person name="Birren B."/>
        </authorList>
    </citation>
    <scope>NUCLEOTIDE SEQUENCE</scope>
    <source>
        <strain evidence="3">CBS 10737</strain>
    </source>
</reference>
<keyword evidence="4" id="KW-1185">Reference proteome</keyword>
<accession>A0AAJ8L6S2</accession>
<dbReference type="PROSITE" id="PS50181">
    <property type="entry name" value="FBOX"/>
    <property type="match status" value="1"/>
</dbReference>
<sequence>MIMADELYRPPTKRSRSSHSSQSRPGILSLPDEIIEHIYLFLPFKDRLNLRWGCTYLRDVYKSSAILQYQFTLSTTSYLDVPWRPPPSGSSINEDFTEENHKLNEESESSSSSIVTLRSPHTGKARQSIPSVSLAPWPKEPSLHIPHDKVISPADRNNLLSGREKRWETLDWAEKRTFKIQGREGVYELQEGIFLMCDDFNDAEDDKPSSIRLIPLPSMQDPDLEDPPLQTISHKVDFPISDLTMDPSQDLIVVSEYRPESHDTLHAPPTHRYHLLTLSTFKPHPLAKLPTLDFPPFSQAIMDTRQLLQVMGDTLVIQVSRFAPAWVLAGLGFGIGALGGLGHEEEMVAWNWKTGNVLARISLPENGWFSSFALLSPTTFLVTSTSNISPILPSETRSVGSVFPPVIQVYSFIPDPNNPINPVQPLYTDPMDDTTPRPVLLAQLQLPLFAPDVSIHAFDVRPDPAFPPPPADEVPTLGKRKPFTQDPSKGVMVFELKVVGNGEDNIPRRERKKSYEIFVLRETLVEFARQGEERLRQAYDNEGDLDGLGIRGVERNVPWSEWGEEKTRMMDAVMKRRSWVCSCSGYRFISLIPAIRSQGLDLDDPSTNMEDLEDETHELIPPPKKSDLMIFDFSPINLRKSNSITEEEQSMNFFDFVKTEYTVKIRSNPSIIPKRNIWKEDISTNLPFKEVRKDYGALANGVMCDDQRIIVIHTQARMNGDWSTISQEMSVLCM</sequence>
<name>A0AAJ8L6S2_9TREE</name>
<dbReference type="SUPFAM" id="SSF81383">
    <property type="entry name" value="F-box domain"/>
    <property type="match status" value="1"/>
</dbReference>
<reference evidence="3" key="2">
    <citation type="submission" date="2024-02" db="EMBL/GenBank/DDBJ databases">
        <title>Comparative genomics of Cryptococcus and Kwoniella reveals pathogenesis evolution and contrasting modes of karyotype evolution via chromosome fusion or intercentromeric recombination.</title>
        <authorList>
            <person name="Coelho M.A."/>
            <person name="David-Palma M."/>
            <person name="Shea T."/>
            <person name="Bowers K."/>
            <person name="McGinley-Smith S."/>
            <person name="Mohammad A.W."/>
            <person name="Gnirke A."/>
            <person name="Yurkov A.M."/>
            <person name="Nowrousian M."/>
            <person name="Sun S."/>
            <person name="Cuomo C.A."/>
            <person name="Heitman J."/>
        </authorList>
    </citation>
    <scope>NUCLEOTIDE SEQUENCE</scope>
    <source>
        <strain evidence="3">CBS 10737</strain>
    </source>
</reference>
<dbReference type="AlphaFoldDB" id="A0AAJ8L6S2"/>
<organism evidence="3 4">
    <name type="scientific">Kwoniella pini CBS 10737</name>
    <dbReference type="NCBI Taxonomy" id="1296096"/>
    <lineage>
        <taxon>Eukaryota</taxon>
        <taxon>Fungi</taxon>
        <taxon>Dikarya</taxon>
        <taxon>Basidiomycota</taxon>
        <taxon>Agaricomycotina</taxon>
        <taxon>Tremellomycetes</taxon>
        <taxon>Tremellales</taxon>
        <taxon>Cryptococcaceae</taxon>
        <taxon>Kwoniella</taxon>
    </lineage>
</organism>
<dbReference type="EMBL" id="CP144523">
    <property type="protein sequence ID" value="WWC70361.1"/>
    <property type="molecule type" value="Genomic_DNA"/>
</dbReference>
<dbReference type="GeneID" id="30172481"/>
<evidence type="ECO:0000256" key="1">
    <source>
        <dbReference type="SAM" id="MobiDB-lite"/>
    </source>
</evidence>
<dbReference type="InterPro" id="IPR036047">
    <property type="entry name" value="F-box-like_dom_sf"/>
</dbReference>
<evidence type="ECO:0000313" key="3">
    <source>
        <dbReference type="EMBL" id="WWC70361.1"/>
    </source>
</evidence>
<dbReference type="KEGG" id="kpin:30172481"/>
<dbReference type="InterPro" id="IPR001810">
    <property type="entry name" value="F-box_dom"/>
</dbReference>
<dbReference type="RefSeq" id="XP_070059033.1">
    <property type="nucleotide sequence ID" value="XM_070202932.1"/>
</dbReference>
<proteinExistence type="predicted"/>
<evidence type="ECO:0000313" key="4">
    <source>
        <dbReference type="Proteomes" id="UP000094020"/>
    </source>
</evidence>
<feature type="domain" description="F-box" evidence="2">
    <location>
        <begin position="24"/>
        <end position="70"/>
    </location>
</feature>
<feature type="region of interest" description="Disordered" evidence="1">
    <location>
        <begin position="1"/>
        <end position="25"/>
    </location>
</feature>
<gene>
    <name evidence="3" type="ORF">I206_104311</name>
</gene>
<protein>
    <recommendedName>
        <fullName evidence="2">F-box domain-containing protein</fullName>
    </recommendedName>
</protein>
<feature type="region of interest" description="Disordered" evidence="1">
    <location>
        <begin position="89"/>
        <end position="130"/>
    </location>
</feature>